<keyword evidence="3" id="KW-1185">Reference proteome</keyword>
<sequence>MSSTKDTRGSLAFKSRSSGKSSAGAISVVPDLKSKHGVARTDREKWSLKCGDDGGLKRNEEDEQEKRIARFMKKKTKGERKARSTMEV</sequence>
<proteinExistence type="predicted"/>
<evidence type="ECO:0000256" key="1">
    <source>
        <dbReference type="SAM" id="MobiDB-lite"/>
    </source>
</evidence>
<organism evidence="2 3">
    <name type="scientific">Cannabis sativa</name>
    <name type="common">Hemp</name>
    <name type="synonym">Marijuana</name>
    <dbReference type="NCBI Taxonomy" id="3483"/>
    <lineage>
        <taxon>Eukaryota</taxon>
        <taxon>Viridiplantae</taxon>
        <taxon>Streptophyta</taxon>
        <taxon>Embryophyta</taxon>
        <taxon>Tracheophyta</taxon>
        <taxon>Spermatophyta</taxon>
        <taxon>Magnoliopsida</taxon>
        <taxon>eudicotyledons</taxon>
        <taxon>Gunneridae</taxon>
        <taxon>Pentapetalae</taxon>
        <taxon>rosids</taxon>
        <taxon>fabids</taxon>
        <taxon>Rosales</taxon>
        <taxon>Cannabaceae</taxon>
        <taxon>Cannabis</taxon>
    </lineage>
</organism>
<dbReference type="Gramene" id="evm.model.05.575">
    <property type="protein sequence ID" value="cds.evm.model.05.575"/>
    <property type="gene ID" value="evm.TU.05.575"/>
</dbReference>
<dbReference type="Proteomes" id="UP000596661">
    <property type="component" value="Chromosome 5"/>
</dbReference>
<accession>A0A803PQZ5</accession>
<dbReference type="AlphaFoldDB" id="A0A803PQZ5"/>
<dbReference type="EMBL" id="UZAU01000430">
    <property type="status" value="NOT_ANNOTATED_CDS"/>
    <property type="molecule type" value="Genomic_DNA"/>
</dbReference>
<feature type="compositionally biased region" description="Low complexity" evidence="1">
    <location>
        <begin position="10"/>
        <end position="27"/>
    </location>
</feature>
<reference evidence="2" key="2">
    <citation type="submission" date="2021-03" db="UniProtKB">
        <authorList>
            <consortium name="EnsemblPlants"/>
        </authorList>
    </citation>
    <scope>IDENTIFICATION</scope>
</reference>
<reference evidence="2" key="1">
    <citation type="submission" date="2018-11" db="EMBL/GenBank/DDBJ databases">
        <authorList>
            <person name="Grassa J C."/>
        </authorList>
    </citation>
    <scope>NUCLEOTIDE SEQUENCE [LARGE SCALE GENOMIC DNA]</scope>
</reference>
<protein>
    <submittedName>
        <fullName evidence="2">Uncharacterized protein</fullName>
    </submittedName>
</protein>
<name>A0A803PQZ5_CANSA</name>
<dbReference type="EnsemblPlants" id="evm.model.05.575">
    <property type="protein sequence ID" value="cds.evm.model.05.575"/>
    <property type="gene ID" value="evm.TU.05.575"/>
</dbReference>
<evidence type="ECO:0000313" key="2">
    <source>
        <dbReference type="EnsemblPlants" id="cds.evm.model.05.575"/>
    </source>
</evidence>
<feature type="region of interest" description="Disordered" evidence="1">
    <location>
        <begin position="1"/>
        <end position="28"/>
    </location>
</feature>
<evidence type="ECO:0000313" key="3">
    <source>
        <dbReference type="Proteomes" id="UP000596661"/>
    </source>
</evidence>